<dbReference type="OrthoDB" id="10255570at2759"/>
<evidence type="ECO:0000256" key="5">
    <source>
        <dbReference type="ARBA" id="ARBA00023315"/>
    </source>
</evidence>
<comment type="subcellular location">
    <subcellularLocation>
        <location evidence="1">Endomembrane system</location>
        <topology evidence="1">Peripheral membrane protein</topology>
    </subcellularLocation>
</comment>
<reference evidence="9" key="1">
    <citation type="submission" date="2025-08" db="UniProtKB">
        <authorList>
            <consortium name="RefSeq"/>
        </authorList>
    </citation>
    <scope>IDENTIFICATION</scope>
    <source>
        <strain evidence="9">Aabys</strain>
        <tissue evidence="9">Whole body</tissue>
    </source>
</reference>
<evidence type="ECO:0000256" key="2">
    <source>
        <dbReference type="ARBA" id="ARBA00007937"/>
    </source>
</evidence>
<dbReference type="STRING" id="7370.A0A1I8NB39"/>
<evidence type="ECO:0000256" key="6">
    <source>
        <dbReference type="PIRNR" id="PIRNR000437"/>
    </source>
</evidence>
<dbReference type="InterPro" id="IPR041728">
    <property type="entry name" value="GPAT/DHAPAT_LPLAT"/>
</dbReference>
<evidence type="ECO:0000313" key="9">
    <source>
        <dbReference type="RefSeq" id="XP_005187494.2"/>
    </source>
</evidence>
<dbReference type="PANTHER" id="PTHR12563">
    <property type="entry name" value="GLYCEROL-3-PHOSPHATE ACYLTRANSFERASE"/>
    <property type="match status" value="1"/>
</dbReference>
<comment type="similarity">
    <text evidence="2 6">Belongs to the GPAT/DAPAT family.</text>
</comment>
<evidence type="ECO:0000313" key="8">
    <source>
        <dbReference type="Proteomes" id="UP001652621"/>
    </source>
</evidence>
<dbReference type="SMART" id="SM00563">
    <property type="entry name" value="PlsC"/>
    <property type="match status" value="1"/>
</dbReference>
<keyword evidence="8" id="KW-1185">Reference proteome</keyword>
<dbReference type="VEuPathDB" id="VectorBase:MDOMA2_004585"/>
<dbReference type="InterPro" id="IPR022284">
    <property type="entry name" value="GPAT/DHAPAT"/>
</dbReference>
<sequence length="695" mass="79782">MAGNDNGNYMMNFENILEDGKEPVMTKEYNPLVAFKLEKNLDPTKLKKHVLQSERIRQLIDYYAAKQNCPAKQMQQLVSEILDEIGLDRNLAIIRWCGIAITAIGKRICKGIYVNKASMDHLKQGLGKNPVLYLPSHRSYMDFILMSYICFHYDIEIPGIAAGMDFHSMFAMGTMLRKTGAFFMRRSFSNDELYWDVFREYMYALVGSYHIGVEFFIEGTRSRNFKALVPKVGLLSMALQPFFTGEVSDITIVPVSVSYERVLEEQLFVYELLGVPKPKESTKGFFKALKIIDENFGKMYLDFGEPISVKDFFGESCSLDKMKRATLGSHLQKLNKHEIELVKKLATEIIYQQQRRIVITTFNMISLYFASQYYMDKSLNVDEISRGIIMLKDMFEKLGAHVATDVNCIKPEIIETVEIHSNIVHFKQGRLEFTQVPVELLAQEIDISRLKAHALSPRTMAVAVPSMALQLYMNPCLFWLARPGYLIMAALQLEEQQQKMSKQISGSHEETILRLSQQVDALDEVFKHEFIVESNRELEEFEHNLKFLKDYGVLHISQMGSVQVQHNECSRSILTALSPFLCLYYQLVVALNSLATENDEFSPKTILKAVQKQIESMLLTNSCPLHVHPYCLALDNLNIALHSLVQSSYLLRNRETGNFKISPNKSLHDLEEFLLAFCNLMPFKQYWQCAISSKL</sequence>
<name>A0A9J7CX75_MUSDO</name>
<keyword evidence="4" id="KW-0472">Membrane</keyword>
<dbReference type="GeneID" id="101897697"/>
<organism evidence="8 9">
    <name type="scientific">Musca domestica</name>
    <name type="common">House fly</name>
    <dbReference type="NCBI Taxonomy" id="7370"/>
    <lineage>
        <taxon>Eukaryota</taxon>
        <taxon>Metazoa</taxon>
        <taxon>Ecdysozoa</taxon>
        <taxon>Arthropoda</taxon>
        <taxon>Hexapoda</taxon>
        <taxon>Insecta</taxon>
        <taxon>Pterygota</taxon>
        <taxon>Neoptera</taxon>
        <taxon>Endopterygota</taxon>
        <taxon>Diptera</taxon>
        <taxon>Brachycera</taxon>
        <taxon>Muscomorpha</taxon>
        <taxon>Muscoidea</taxon>
        <taxon>Muscidae</taxon>
        <taxon>Musca</taxon>
    </lineage>
</organism>
<evidence type="ECO:0000256" key="1">
    <source>
        <dbReference type="ARBA" id="ARBA00004184"/>
    </source>
</evidence>
<dbReference type="InterPro" id="IPR045520">
    <property type="entry name" value="GPAT/DHAPAT_C"/>
</dbReference>
<proteinExistence type="inferred from homology"/>
<evidence type="ECO:0000259" key="7">
    <source>
        <dbReference type="SMART" id="SM00563"/>
    </source>
</evidence>
<feature type="domain" description="Phospholipid/glycerol acyltransferase" evidence="7">
    <location>
        <begin position="131"/>
        <end position="260"/>
    </location>
</feature>
<dbReference type="PIRSF" id="PIRSF000437">
    <property type="entry name" value="GPAT_DHAPAT"/>
    <property type="match status" value="1"/>
</dbReference>
<keyword evidence="3 6" id="KW-0808">Transferase</keyword>
<dbReference type="eggNOG" id="KOG3730">
    <property type="taxonomic scope" value="Eukaryota"/>
</dbReference>
<dbReference type="CDD" id="cd07993">
    <property type="entry name" value="LPLAT_DHAPAT-like"/>
    <property type="match status" value="1"/>
</dbReference>
<dbReference type="PANTHER" id="PTHR12563:SF17">
    <property type="entry name" value="DIHYDROXYACETONE PHOSPHATE ACYLTRANSFERASE"/>
    <property type="match status" value="1"/>
</dbReference>
<dbReference type="GO" id="GO:0016746">
    <property type="term" value="F:acyltransferase activity"/>
    <property type="evidence" value="ECO:0007669"/>
    <property type="project" value="UniProtKB-KW"/>
</dbReference>
<gene>
    <name evidence="9" type="primary">LOC101897697</name>
</gene>
<accession>A0A9J7CX75</accession>
<dbReference type="SUPFAM" id="SSF69593">
    <property type="entry name" value="Glycerol-3-phosphate (1)-acyltransferase"/>
    <property type="match status" value="1"/>
</dbReference>
<evidence type="ECO:0000256" key="3">
    <source>
        <dbReference type="ARBA" id="ARBA00022679"/>
    </source>
</evidence>
<dbReference type="RefSeq" id="XP_005187494.2">
    <property type="nucleotide sequence ID" value="XM_005187437.4"/>
</dbReference>
<evidence type="ECO:0000256" key="4">
    <source>
        <dbReference type="ARBA" id="ARBA00023136"/>
    </source>
</evidence>
<protein>
    <submittedName>
        <fullName evidence="9">Dihydroxyacetone phosphate acyltransferase</fullName>
    </submittedName>
</protein>
<dbReference type="Pfam" id="PF01553">
    <property type="entry name" value="Acyltransferase"/>
    <property type="match status" value="1"/>
</dbReference>
<keyword evidence="5 6" id="KW-0012">Acyltransferase</keyword>
<dbReference type="Pfam" id="PF19277">
    <property type="entry name" value="GPAT_C"/>
    <property type="match status" value="1"/>
</dbReference>
<dbReference type="Proteomes" id="UP001652621">
    <property type="component" value="Unplaced"/>
</dbReference>
<dbReference type="VEuPathDB" id="VectorBase:MDOA013426"/>
<dbReference type="InterPro" id="IPR002123">
    <property type="entry name" value="Plipid/glycerol_acylTrfase"/>
</dbReference>